<comment type="caution">
    <text evidence="9">The sequence shown here is derived from an EMBL/GenBank/DDBJ whole genome shotgun (WGS) entry which is preliminary data.</text>
</comment>
<evidence type="ECO:0000256" key="6">
    <source>
        <dbReference type="ARBA" id="ARBA00022989"/>
    </source>
</evidence>
<sequence>MQVIQTLNGIFWGWLVAGILLGTGVFFTIRLKFPQIRYFTKLFGNLRESMKSEGGVSGFGALCAAVGGQVGTGSLVGVATALASGGPGAIFWMWMTALLGMPISFSEAVLGQLFREKNSDGTYRGGPAYYMEKGLHSKLLSVLFSISVMIGIGFFYAMIQSNSISVALTGVVDIKPLIAGLVLLVLVCLVVFGGIKRLSEVSSLVVPFMALAYLVIAVIIVVMNIKMLPGVITLIFKSAFSFRAAAGGVAGYTIKEAFRYGVARGLFSNDAGNGTAPSMHASAVVKHPVNQGLAAMLGTFITTIIICSCTAFCILITGALDSGETGIALTQVAFHNALGGAGKWIVFLAMSLFGFTTLLADIYYGEVNLMSLVSEKPGAVTVYRIICCVFIIIGAVAPVPIVWDLVDLVSAFMVFFNVIALIGLARYVVYVLKDFVGQKDKGKAQPVWDVENDITAMDLTRLSDEQ</sequence>
<accession>A0ABV1D8N2</accession>
<gene>
    <name evidence="9" type="ORF">WMQ36_17415</name>
</gene>
<evidence type="ECO:0000256" key="5">
    <source>
        <dbReference type="ARBA" id="ARBA00022692"/>
    </source>
</evidence>
<evidence type="ECO:0000256" key="4">
    <source>
        <dbReference type="ARBA" id="ARBA00022475"/>
    </source>
</evidence>
<comment type="subcellular location">
    <subcellularLocation>
        <location evidence="1 8">Cell membrane</location>
        <topology evidence="1 8">Multi-pass membrane protein</topology>
    </subcellularLocation>
</comment>
<evidence type="ECO:0000313" key="10">
    <source>
        <dbReference type="Proteomes" id="UP001454086"/>
    </source>
</evidence>
<dbReference type="PRINTS" id="PR00175">
    <property type="entry name" value="NAALASMPORT"/>
</dbReference>
<feature type="transmembrane region" description="Helical" evidence="8">
    <location>
        <begin position="174"/>
        <end position="192"/>
    </location>
</feature>
<feature type="transmembrane region" description="Helical" evidence="8">
    <location>
        <begin position="54"/>
        <end position="83"/>
    </location>
</feature>
<keyword evidence="7 8" id="KW-0472">Membrane</keyword>
<feature type="transmembrane region" description="Helical" evidence="8">
    <location>
        <begin position="12"/>
        <end position="33"/>
    </location>
</feature>
<proteinExistence type="inferred from homology"/>
<name>A0ABV1D8N2_9FIRM</name>
<evidence type="ECO:0000256" key="2">
    <source>
        <dbReference type="ARBA" id="ARBA00009261"/>
    </source>
</evidence>
<keyword evidence="6 8" id="KW-1133">Transmembrane helix</keyword>
<evidence type="ECO:0000256" key="8">
    <source>
        <dbReference type="RuleBase" id="RU363064"/>
    </source>
</evidence>
<feature type="transmembrane region" description="Helical" evidence="8">
    <location>
        <begin position="139"/>
        <end position="159"/>
    </location>
</feature>
<feature type="transmembrane region" description="Helical" evidence="8">
    <location>
        <begin position="293"/>
        <end position="320"/>
    </location>
</feature>
<evidence type="ECO:0000313" key="9">
    <source>
        <dbReference type="EMBL" id="MEQ2426752.1"/>
    </source>
</evidence>
<dbReference type="Pfam" id="PF01235">
    <property type="entry name" value="Na_Ala_symp"/>
    <property type="match status" value="1"/>
</dbReference>
<evidence type="ECO:0000256" key="3">
    <source>
        <dbReference type="ARBA" id="ARBA00022448"/>
    </source>
</evidence>
<feature type="transmembrane region" description="Helical" evidence="8">
    <location>
        <begin position="344"/>
        <end position="364"/>
    </location>
</feature>
<evidence type="ECO:0000256" key="7">
    <source>
        <dbReference type="ARBA" id="ARBA00023136"/>
    </source>
</evidence>
<organism evidence="9 10">
    <name type="scientific">Enterocloster hominis</name>
    <name type="common">ex Hitch et al. 2024</name>
    <dbReference type="NCBI Taxonomy" id="1917870"/>
    <lineage>
        <taxon>Bacteria</taxon>
        <taxon>Bacillati</taxon>
        <taxon>Bacillota</taxon>
        <taxon>Clostridia</taxon>
        <taxon>Lachnospirales</taxon>
        <taxon>Lachnospiraceae</taxon>
        <taxon>Enterocloster</taxon>
    </lineage>
</organism>
<comment type="similarity">
    <text evidence="2 8">Belongs to the alanine or glycine:cation symporter (AGCS) (TC 2.A.25) family.</text>
</comment>
<dbReference type="PANTHER" id="PTHR30330">
    <property type="entry name" value="AGSS FAMILY TRANSPORTER, SODIUM-ALANINE"/>
    <property type="match status" value="1"/>
</dbReference>
<keyword evidence="3 8" id="KW-0813">Transport</keyword>
<dbReference type="InterPro" id="IPR001463">
    <property type="entry name" value="Na/Ala_symport"/>
</dbReference>
<feature type="transmembrane region" description="Helical" evidence="8">
    <location>
        <begin position="89"/>
        <end position="110"/>
    </location>
</feature>
<dbReference type="EMBL" id="JBBMFM010000073">
    <property type="protein sequence ID" value="MEQ2426752.1"/>
    <property type="molecule type" value="Genomic_DNA"/>
</dbReference>
<keyword evidence="8" id="KW-0769">Symport</keyword>
<evidence type="ECO:0000256" key="1">
    <source>
        <dbReference type="ARBA" id="ARBA00004651"/>
    </source>
</evidence>
<dbReference type="PANTHER" id="PTHR30330:SF1">
    <property type="entry name" value="AMINO-ACID CARRIER PROTEIN ALST"/>
    <property type="match status" value="1"/>
</dbReference>
<protein>
    <submittedName>
        <fullName evidence="9">Sodium:alanine symporter family protein</fullName>
    </submittedName>
</protein>
<reference evidence="9 10" key="1">
    <citation type="submission" date="2024-03" db="EMBL/GenBank/DDBJ databases">
        <title>Human intestinal bacterial collection.</title>
        <authorList>
            <person name="Pauvert C."/>
            <person name="Hitch T.C.A."/>
            <person name="Clavel T."/>
        </authorList>
    </citation>
    <scope>NUCLEOTIDE SEQUENCE [LARGE SCALE GENOMIC DNA]</scope>
    <source>
        <strain evidence="9 10">CLA-SR-H021</strain>
    </source>
</reference>
<dbReference type="PROSITE" id="PS00873">
    <property type="entry name" value="NA_ALANINE_SYMP"/>
    <property type="match status" value="1"/>
</dbReference>
<dbReference type="Proteomes" id="UP001454086">
    <property type="component" value="Unassembled WGS sequence"/>
</dbReference>
<feature type="transmembrane region" description="Helical" evidence="8">
    <location>
        <begin position="385"/>
        <end position="403"/>
    </location>
</feature>
<keyword evidence="10" id="KW-1185">Reference proteome</keyword>
<dbReference type="Gene3D" id="1.20.1740.10">
    <property type="entry name" value="Amino acid/polyamine transporter I"/>
    <property type="match status" value="1"/>
</dbReference>
<feature type="transmembrane region" description="Helical" evidence="8">
    <location>
        <begin position="409"/>
        <end position="432"/>
    </location>
</feature>
<dbReference type="RefSeq" id="WP_008717684.1">
    <property type="nucleotide sequence ID" value="NZ_JBBMFM010000073.1"/>
</dbReference>
<keyword evidence="4 8" id="KW-1003">Cell membrane</keyword>
<keyword evidence="5 8" id="KW-0812">Transmembrane</keyword>
<feature type="transmembrane region" description="Helical" evidence="8">
    <location>
        <begin position="204"/>
        <end position="225"/>
    </location>
</feature>
<feature type="transmembrane region" description="Helical" evidence="8">
    <location>
        <begin position="231"/>
        <end position="254"/>
    </location>
</feature>
<dbReference type="NCBIfam" id="TIGR00835">
    <property type="entry name" value="agcS"/>
    <property type="match status" value="1"/>
</dbReference>